<dbReference type="InterPro" id="IPR000639">
    <property type="entry name" value="Epox_hydrolase-like"/>
</dbReference>
<dbReference type="STRING" id="1415166.NONO_c38430"/>
<dbReference type="HOGENOM" id="CLU_020336_6_1_11"/>
<dbReference type="PANTHER" id="PTHR43798:SF31">
    <property type="entry name" value="AB HYDROLASE SUPERFAMILY PROTEIN YCLE"/>
    <property type="match status" value="1"/>
</dbReference>
<dbReference type="SUPFAM" id="SSF53474">
    <property type="entry name" value="alpha/beta-Hydrolases"/>
    <property type="match status" value="1"/>
</dbReference>
<reference evidence="3 4" key="1">
    <citation type="journal article" date="2014" name="Appl. Environ. Microbiol.">
        <title>Insights into the Microbial Degradation of Rubber and Gutta-Percha by Analysis of the Complete Genome of Nocardia nova SH22a.</title>
        <authorList>
            <person name="Luo Q."/>
            <person name="Hiessl S."/>
            <person name="Poehlein A."/>
            <person name="Daniel R."/>
            <person name="Steinbuchel A."/>
        </authorList>
    </citation>
    <scope>NUCLEOTIDE SEQUENCE [LARGE SCALE GENOMIC DNA]</scope>
    <source>
        <strain evidence="3">SH22a</strain>
    </source>
</reference>
<evidence type="ECO:0000313" key="4">
    <source>
        <dbReference type="Proteomes" id="UP000019150"/>
    </source>
</evidence>
<feature type="domain" description="AB hydrolase-1" evidence="2">
    <location>
        <begin position="73"/>
        <end position="322"/>
    </location>
</feature>
<evidence type="ECO:0000256" key="1">
    <source>
        <dbReference type="ARBA" id="ARBA00022801"/>
    </source>
</evidence>
<dbReference type="KEGG" id="nno:NONO_c38430"/>
<dbReference type="InterPro" id="IPR050266">
    <property type="entry name" value="AB_hydrolase_sf"/>
</dbReference>
<keyword evidence="4" id="KW-1185">Reference proteome</keyword>
<gene>
    <name evidence="3" type="ORF">NONO_c38430</name>
</gene>
<accession>W5THD4</accession>
<name>W5THD4_9NOCA</name>
<dbReference type="eggNOG" id="COG2267">
    <property type="taxonomic scope" value="Bacteria"/>
</dbReference>
<organism evidence="3 4">
    <name type="scientific">Nocardia nova SH22a</name>
    <dbReference type="NCBI Taxonomy" id="1415166"/>
    <lineage>
        <taxon>Bacteria</taxon>
        <taxon>Bacillati</taxon>
        <taxon>Actinomycetota</taxon>
        <taxon>Actinomycetes</taxon>
        <taxon>Mycobacteriales</taxon>
        <taxon>Nocardiaceae</taxon>
        <taxon>Nocardia</taxon>
    </lineage>
</organism>
<dbReference type="AlphaFoldDB" id="W5THD4"/>
<dbReference type="InterPro" id="IPR000073">
    <property type="entry name" value="AB_hydrolase_1"/>
</dbReference>
<dbReference type="PANTHER" id="PTHR43798">
    <property type="entry name" value="MONOACYLGLYCEROL LIPASE"/>
    <property type="match status" value="1"/>
</dbReference>
<dbReference type="Pfam" id="PF12697">
    <property type="entry name" value="Abhydrolase_6"/>
    <property type="match status" value="1"/>
</dbReference>
<dbReference type="RefSeq" id="WP_051494752.1">
    <property type="nucleotide sequence ID" value="NZ_CP006850.1"/>
</dbReference>
<dbReference type="Gene3D" id="3.40.50.1820">
    <property type="entry name" value="alpha/beta hydrolase"/>
    <property type="match status" value="1"/>
</dbReference>
<dbReference type="PRINTS" id="PR00412">
    <property type="entry name" value="EPOXHYDRLASE"/>
</dbReference>
<dbReference type="OrthoDB" id="5422338at2"/>
<proteinExistence type="predicted"/>
<dbReference type="GO" id="GO:0016787">
    <property type="term" value="F:hydrolase activity"/>
    <property type="evidence" value="ECO:0007669"/>
    <property type="project" value="UniProtKB-KW"/>
</dbReference>
<dbReference type="InterPro" id="IPR029058">
    <property type="entry name" value="AB_hydrolase_fold"/>
</dbReference>
<keyword evidence="1 3" id="KW-0378">Hydrolase</keyword>
<dbReference type="PATRIC" id="fig|1415166.3.peg.3942"/>
<dbReference type="Proteomes" id="UP000019150">
    <property type="component" value="Chromosome"/>
</dbReference>
<protein>
    <submittedName>
        <fullName evidence="3">Alpha/beta hydrolase family protein</fullName>
    </submittedName>
</protein>
<sequence>MSALKKLRAVAPAGASAALAPRDGRPEEIFAAGERAPGQLRNPRLPYRRELVETADGATLHVRSYGPADAPPIVFAHGFGGRLEYWNPQIRAFADSHRVIAFDQRGHGRSGRGRRRFTVPLLGEDLAAVLAHMLDPGERAVIVGHSMGGIGTLSWAQGFPADVAARAAGVLLANTCATNVLDHTELIPRTPWNAPVRAALLRTFLASQAPSLPAVLDRALVRRKFVAPSAPAELVEFVHAITSTCPNVTRGRWGAALLDFDVTAAAGSLTVPTTVLTGQLDLALKPSGGRGIAAAAQAAGRECRYVEVPGAGHCSNLEIPAVFDREVLRLCEAHADRSGRGLVG</sequence>
<dbReference type="EMBL" id="CP006850">
    <property type="protein sequence ID" value="AHH18627.1"/>
    <property type="molecule type" value="Genomic_DNA"/>
</dbReference>
<evidence type="ECO:0000313" key="3">
    <source>
        <dbReference type="EMBL" id="AHH18627.1"/>
    </source>
</evidence>
<dbReference type="GO" id="GO:0016020">
    <property type="term" value="C:membrane"/>
    <property type="evidence" value="ECO:0007669"/>
    <property type="project" value="TreeGrafter"/>
</dbReference>
<evidence type="ECO:0000259" key="2">
    <source>
        <dbReference type="Pfam" id="PF12697"/>
    </source>
</evidence>